<organism evidence="1 2">
    <name type="scientific">Fukomys damarensis</name>
    <name type="common">Damaraland mole rat</name>
    <name type="synonym">Cryptomys damarensis</name>
    <dbReference type="NCBI Taxonomy" id="885580"/>
    <lineage>
        <taxon>Eukaryota</taxon>
        <taxon>Metazoa</taxon>
        <taxon>Chordata</taxon>
        <taxon>Craniata</taxon>
        <taxon>Vertebrata</taxon>
        <taxon>Euteleostomi</taxon>
        <taxon>Mammalia</taxon>
        <taxon>Eutheria</taxon>
        <taxon>Euarchontoglires</taxon>
        <taxon>Glires</taxon>
        <taxon>Rodentia</taxon>
        <taxon>Hystricomorpha</taxon>
        <taxon>Bathyergidae</taxon>
        <taxon>Fukomys</taxon>
    </lineage>
</organism>
<gene>
    <name evidence="1" type="ORF">H920_12781</name>
</gene>
<proteinExistence type="predicted"/>
<sequence length="154" mass="16845">MAVVERITFLTQTDHTPGPELFPSPEYNRLRLLLFFHLLTQSISSLRAEITTHAAWPGPGHTVGLIGSTCPSIQRRLHARLSANNKGFDCGGGCMVFLDLAIVFQGEAYSSKVPPPHSHLFLKQTAGPGLKSQLHESVGQLVKISLFRGTWASQ</sequence>
<reference evidence="1 2" key="1">
    <citation type="submission" date="2013-11" db="EMBL/GenBank/DDBJ databases">
        <title>The Damaraland mole rat (Fukomys damarensis) genome and evolution of African mole rats.</title>
        <authorList>
            <person name="Gladyshev V.N."/>
            <person name="Fang X."/>
        </authorList>
    </citation>
    <scope>NUCLEOTIDE SEQUENCE [LARGE SCALE GENOMIC DNA]</scope>
    <source>
        <tissue evidence="1">Liver</tissue>
    </source>
</reference>
<dbReference type="AlphaFoldDB" id="A0A091D5U8"/>
<accession>A0A091D5U8</accession>
<protein>
    <submittedName>
        <fullName evidence="1">Uncharacterized protein</fullName>
    </submittedName>
</protein>
<keyword evidence="2" id="KW-1185">Reference proteome</keyword>
<dbReference type="Proteomes" id="UP000028990">
    <property type="component" value="Unassembled WGS sequence"/>
</dbReference>
<evidence type="ECO:0000313" key="2">
    <source>
        <dbReference type="Proteomes" id="UP000028990"/>
    </source>
</evidence>
<dbReference type="EMBL" id="KN123330">
    <property type="protein sequence ID" value="KFO25863.1"/>
    <property type="molecule type" value="Genomic_DNA"/>
</dbReference>
<name>A0A091D5U8_FUKDA</name>
<evidence type="ECO:0000313" key="1">
    <source>
        <dbReference type="EMBL" id="KFO25863.1"/>
    </source>
</evidence>